<feature type="region of interest" description="Disordered" evidence="10">
    <location>
        <begin position="573"/>
        <end position="596"/>
    </location>
</feature>
<keyword evidence="16" id="KW-1185">Reference proteome</keyword>
<organism evidence="15 16">
    <name type="scientific">Capsaspora owczarzaki (strain ATCC 30864)</name>
    <dbReference type="NCBI Taxonomy" id="595528"/>
    <lineage>
        <taxon>Eukaryota</taxon>
        <taxon>Filasterea</taxon>
        <taxon>Capsaspora</taxon>
    </lineage>
</organism>
<keyword evidence="5" id="KW-0268">Exocytosis</keyword>
<dbReference type="SMART" id="SM00233">
    <property type="entry name" value="PH"/>
    <property type="match status" value="1"/>
</dbReference>
<dbReference type="PANTHER" id="PTHR45999">
    <property type="entry name" value="UNC-13-4A, ISOFORM B"/>
    <property type="match status" value="1"/>
</dbReference>
<dbReference type="GO" id="GO:0005770">
    <property type="term" value="C:late endosome"/>
    <property type="evidence" value="ECO:0007669"/>
    <property type="project" value="UniProtKB-SubCell"/>
</dbReference>
<dbReference type="InterPro" id="IPR014772">
    <property type="entry name" value="Munc13_dom-2"/>
</dbReference>
<name>A0A0D2WSR0_CAPO3</name>
<dbReference type="SUPFAM" id="SSF49562">
    <property type="entry name" value="C2 domain (Calcium/lipid-binding domain, CaLB)"/>
    <property type="match status" value="1"/>
</dbReference>
<dbReference type="Gene3D" id="2.30.29.30">
    <property type="entry name" value="Pleckstrin-homology domain (PH domain)/Phosphotyrosine-binding domain (PTB)"/>
    <property type="match status" value="1"/>
</dbReference>
<feature type="region of interest" description="Disordered" evidence="10">
    <location>
        <begin position="106"/>
        <end position="176"/>
    </location>
</feature>
<feature type="region of interest" description="Disordered" evidence="10">
    <location>
        <begin position="252"/>
        <end position="348"/>
    </location>
</feature>
<dbReference type="PROSITE" id="PS50003">
    <property type="entry name" value="PH_DOMAIN"/>
    <property type="match status" value="1"/>
</dbReference>
<dbReference type="InterPro" id="IPR011993">
    <property type="entry name" value="PH-like_dom_sf"/>
</dbReference>
<feature type="compositionally biased region" description="Acidic residues" evidence="10">
    <location>
        <begin position="121"/>
        <end position="136"/>
    </location>
</feature>
<dbReference type="Pfam" id="PF00169">
    <property type="entry name" value="PH"/>
    <property type="match status" value="1"/>
</dbReference>
<evidence type="ECO:0000259" key="14">
    <source>
        <dbReference type="PROSITE" id="PS51259"/>
    </source>
</evidence>
<dbReference type="InterPro" id="IPR010439">
    <property type="entry name" value="MUN_dom"/>
</dbReference>
<feature type="compositionally biased region" description="Acidic residues" evidence="10">
    <location>
        <begin position="262"/>
        <end position="278"/>
    </location>
</feature>
<evidence type="ECO:0000256" key="10">
    <source>
        <dbReference type="SAM" id="MobiDB-lite"/>
    </source>
</evidence>
<dbReference type="PROSITE" id="PS51259">
    <property type="entry name" value="MHD2"/>
    <property type="match status" value="1"/>
</dbReference>
<feature type="compositionally biased region" description="Low complexity" evidence="10">
    <location>
        <begin position="281"/>
        <end position="297"/>
    </location>
</feature>
<dbReference type="PROSITE" id="PS50004">
    <property type="entry name" value="C2"/>
    <property type="match status" value="1"/>
</dbReference>
<dbReference type="FunFam" id="2.30.29.30:FF:000286">
    <property type="entry name" value="PH-protein kinase domain containing protein"/>
    <property type="match status" value="1"/>
</dbReference>
<feature type="domain" description="MHD1" evidence="13">
    <location>
        <begin position="962"/>
        <end position="1084"/>
    </location>
</feature>
<reference evidence="16" key="1">
    <citation type="submission" date="2011-02" db="EMBL/GenBank/DDBJ databases">
        <title>The Genome Sequence of Capsaspora owczarzaki ATCC 30864.</title>
        <authorList>
            <person name="Russ C."/>
            <person name="Cuomo C."/>
            <person name="Burger G."/>
            <person name="Gray M.W."/>
            <person name="Holland P.W.H."/>
            <person name="King N."/>
            <person name="Lang F.B.F."/>
            <person name="Roger A.J."/>
            <person name="Ruiz-Trillo I."/>
            <person name="Young S.K."/>
            <person name="Zeng Q."/>
            <person name="Gargeya S."/>
            <person name="Alvarado L."/>
            <person name="Berlin A."/>
            <person name="Chapman S.B."/>
            <person name="Chen Z."/>
            <person name="Freedman E."/>
            <person name="Gellesch M."/>
            <person name="Goldberg J."/>
            <person name="Griggs A."/>
            <person name="Gujja S."/>
            <person name="Heilman E."/>
            <person name="Heiman D."/>
            <person name="Howarth C."/>
            <person name="Mehta T."/>
            <person name="Neiman D."/>
            <person name="Pearson M."/>
            <person name="Roberts A."/>
            <person name="Saif S."/>
            <person name="Shea T."/>
            <person name="Shenoy N."/>
            <person name="Sisk P."/>
            <person name="Stolte C."/>
            <person name="Sykes S."/>
            <person name="White J."/>
            <person name="Yandava C."/>
            <person name="Haas B."/>
            <person name="Nusbaum C."/>
            <person name="Birren B."/>
        </authorList>
    </citation>
    <scope>NUCLEOTIDE SEQUENCE</scope>
    <source>
        <strain evidence="16">ATCC 30864</strain>
    </source>
</reference>
<dbReference type="Proteomes" id="UP000008743">
    <property type="component" value="Unassembled WGS sequence"/>
</dbReference>
<feature type="region of interest" description="Disordered" evidence="10">
    <location>
        <begin position="799"/>
        <end position="818"/>
    </location>
</feature>
<evidence type="ECO:0000256" key="6">
    <source>
        <dbReference type="ARBA" id="ARBA00022490"/>
    </source>
</evidence>
<dbReference type="InterPro" id="IPR052095">
    <property type="entry name" value="UNC-13_domain"/>
</dbReference>
<evidence type="ECO:0000313" key="15">
    <source>
        <dbReference type="EMBL" id="KJE95305.1"/>
    </source>
</evidence>
<evidence type="ECO:0000256" key="5">
    <source>
        <dbReference type="ARBA" id="ARBA00022483"/>
    </source>
</evidence>
<evidence type="ECO:0000256" key="1">
    <source>
        <dbReference type="ARBA" id="ARBA00004156"/>
    </source>
</evidence>
<evidence type="ECO:0000256" key="9">
    <source>
        <dbReference type="ARBA" id="ARBA00023329"/>
    </source>
</evidence>
<evidence type="ECO:0000259" key="13">
    <source>
        <dbReference type="PROSITE" id="PS51258"/>
    </source>
</evidence>
<proteinExistence type="inferred from homology"/>
<feature type="compositionally biased region" description="Low complexity" evidence="10">
    <location>
        <begin position="152"/>
        <end position="176"/>
    </location>
</feature>
<sequence>MATKQGFLTKEGSFLRNWKRRWFTLAGAYLLYFESEQSSRPLGSIALVDVMAITTAASERPDHQNCLLLRTAERSFYAYADTYDEMESWILAIGRAVAHTVALRQGGTDNDDDAAAAAAAADDDDDDGCDHDDADDDARGSPTPTAPRPKPSSRALPLSASSRSSSPRESAALGGSGSSGALAGLGEAANSAPVAKVNSAASFFREFQGASAAGKRDRSMFDLGVRIAGLPDEDRELQASVLEDPASSIAALAPRGSAFNEDSSDSDEFAEYDSDSDQDASTKSGGSSGQSSALNSAHNSSGQIPFTLGDGVRLQRGRLNAPSDDDNEDDDDDSETRQSRRQQRRLARQKANRDLYVQCLFAIRHRVGAVNDPECVTAKLFDYCQRVFGYDAATHRSAMEEAAQLTLDSPATSKKSHHHHRHSHSSIATPLTVLRVSIIQARGLFPKDKTGKSDPFCVLGLCDSEDAAKPHKPRYSTSVKGQTLDPVWNEEFVLELKSAEHQVFALDMWDQDEKSALSRLTKQKHDFMGRIRIPIKDISAGGSDAWYTLNQRSKRSNISGDIRIRFNFEIPGAGGNSSGSNSGSSTPGTGDTSSPLPLNISAFRGTAAARSDSLSPRTSVTQLSANNIRRLLVLTRKFMQFEARPYLAKSVAELDNGRDRWSAVLSLQASCVLNQVALQSGIVSTYDRLCVELVSYSRMFMQYCLDFRPVLGVLSRIEELLEQTAPNALVASENATALNSQRNLRPPLQASATTPQTSVFSLSGEHTAMAARAVKRIVSRLIATLLRLRDVFPFDLEESGGSGSQGTSSSLTSSTNSLPASPQHSFTVAQRLQATLQILQTIYRLPLWLEYHSTSSFEQVLPDLLQRHLGVMYRRLSAMAGAMERGTKDECAKLAIIAGAVSSELQYASTHYQRIFAPFGCNLLLLFAQHYCSLLNSDLTAVMRVVADDAKPSELVARPQVFELYFVLKRLRDALSRKFSQSERSTISLIYSFHTHFRASLLRWIELTSNKAEVWILNVISQDNTETVGHALYSSSVIDMFTLFDQIFGFLRSLEWPDPAEESVVLPLLVDIVFKGVKMYCSEVRRNLDRRTNYSPGGERLTNSPSAGEAADRRSSLWFFSGSSSSDRTTSFDVSRQLCILLNNIEHADTRLKDLFLSLETSGVVDTAASALRSSHDSLLSTLFADISDHLREVLSDLIGIITRKMTPEIASYLGLITGTAQSTQVKTLWIVRAFSSLARSPVDADAAVPMTKNEVRDALQPLLQYLSTNLETFAEALYPMLFQRVLFEIWTIVVESISAMAMPGMEEKLCGSIKSVTSLSARQSSAFALSLDEIHSFFYANKDGIPLNRLDSDAYRSLKSVLEWYNLPTSSLIRQFVECEARASQNAVWRELFDLIGTSAGADFV</sequence>
<protein>
    <submittedName>
        <fullName evidence="15">Uncharacterized protein</fullName>
    </submittedName>
</protein>
<evidence type="ECO:0000256" key="8">
    <source>
        <dbReference type="ARBA" id="ARBA00022927"/>
    </source>
</evidence>
<feature type="compositionally biased region" description="Basic residues" evidence="10">
    <location>
        <begin position="339"/>
        <end position="348"/>
    </location>
</feature>
<dbReference type="GO" id="GO:0015031">
    <property type="term" value="P:protein transport"/>
    <property type="evidence" value="ECO:0007669"/>
    <property type="project" value="UniProtKB-KW"/>
</dbReference>
<dbReference type="InterPro" id="IPR014770">
    <property type="entry name" value="Munc13_1"/>
</dbReference>
<dbReference type="Gene3D" id="1.20.58.1100">
    <property type="match status" value="1"/>
</dbReference>
<comment type="subcellular location">
    <subcellularLocation>
        <location evidence="1">Cytoplasmic vesicle membrane</location>
    </subcellularLocation>
    <subcellularLocation>
        <location evidence="3">Late endosome</location>
    </subcellularLocation>
    <subcellularLocation>
        <location evidence="2">Recycling endosome</location>
    </subcellularLocation>
</comment>
<dbReference type="PROSITE" id="PS51258">
    <property type="entry name" value="MHD1"/>
    <property type="match status" value="1"/>
</dbReference>
<dbReference type="SUPFAM" id="SSF50729">
    <property type="entry name" value="PH domain-like"/>
    <property type="match status" value="1"/>
</dbReference>
<feature type="compositionally biased region" description="Acidic residues" evidence="10">
    <location>
        <begin position="323"/>
        <end position="334"/>
    </location>
</feature>
<feature type="domain" description="C2" evidence="12">
    <location>
        <begin position="415"/>
        <end position="547"/>
    </location>
</feature>
<dbReference type="Gene3D" id="2.60.40.150">
    <property type="entry name" value="C2 domain"/>
    <property type="match status" value="1"/>
</dbReference>
<keyword evidence="8" id="KW-0653">Protein transport</keyword>
<evidence type="ECO:0000313" key="16">
    <source>
        <dbReference type="Proteomes" id="UP000008743"/>
    </source>
</evidence>
<dbReference type="GO" id="GO:0099503">
    <property type="term" value="C:secretory vesicle"/>
    <property type="evidence" value="ECO:0007669"/>
    <property type="project" value="TreeGrafter"/>
</dbReference>
<comment type="similarity">
    <text evidence="4">Belongs to the unc-13 family.</text>
</comment>
<evidence type="ECO:0000259" key="12">
    <source>
        <dbReference type="PROSITE" id="PS50004"/>
    </source>
</evidence>
<dbReference type="GO" id="GO:0006887">
    <property type="term" value="P:exocytosis"/>
    <property type="evidence" value="ECO:0007669"/>
    <property type="project" value="UniProtKB-KW"/>
</dbReference>
<feature type="compositionally biased region" description="Low complexity" evidence="10">
    <location>
        <begin position="805"/>
        <end position="817"/>
    </location>
</feature>
<evidence type="ECO:0000259" key="11">
    <source>
        <dbReference type="PROSITE" id="PS50003"/>
    </source>
</evidence>
<dbReference type="EMBL" id="KE346368">
    <property type="protein sequence ID" value="KJE95305.1"/>
    <property type="molecule type" value="Genomic_DNA"/>
</dbReference>
<evidence type="ECO:0000256" key="2">
    <source>
        <dbReference type="ARBA" id="ARBA00004172"/>
    </source>
</evidence>
<dbReference type="SMART" id="SM00239">
    <property type="entry name" value="C2"/>
    <property type="match status" value="1"/>
</dbReference>
<gene>
    <name evidence="15" type="ORF">CAOG_005767</name>
</gene>
<dbReference type="InterPro" id="IPR035892">
    <property type="entry name" value="C2_domain_sf"/>
</dbReference>
<feature type="compositionally biased region" description="Low complexity" evidence="10">
    <location>
        <begin position="578"/>
        <end position="595"/>
    </location>
</feature>
<evidence type="ECO:0000256" key="7">
    <source>
        <dbReference type="ARBA" id="ARBA00022753"/>
    </source>
</evidence>
<keyword evidence="7" id="KW-0967">Endosome</keyword>
<dbReference type="Gene3D" id="1.10.357.50">
    <property type="match status" value="1"/>
</dbReference>
<dbReference type="Pfam" id="PF06292">
    <property type="entry name" value="MUN"/>
    <property type="match status" value="1"/>
</dbReference>
<dbReference type="InterPro" id="IPR000008">
    <property type="entry name" value="C2_dom"/>
</dbReference>
<dbReference type="OrthoDB" id="7976202at2759"/>
<feature type="domain" description="PH" evidence="11">
    <location>
        <begin position="1"/>
        <end position="98"/>
    </location>
</feature>
<evidence type="ECO:0000256" key="4">
    <source>
        <dbReference type="ARBA" id="ARBA00005823"/>
    </source>
</evidence>
<dbReference type="Pfam" id="PF00168">
    <property type="entry name" value="C2"/>
    <property type="match status" value="1"/>
</dbReference>
<keyword evidence="6" id="KW-0963">Cytoplasm</keyword>
<dbReference type="InterPro" id="IPR001849">
    <property type="entry name" value="PH_domain"/>
</dbReference>
<keyword evidence="8" id="KW-0813">Transport</keyword>
<evidence type="ECO:0000256" key="3">
    <source>
        <dbReference type="ARBA" id="ARBA00004603"/>
    </source>
</evidence>
<keyword evidence="9" id="KW-0968">Cytoplasmic vesicle</keyword>
<dbReference type="GO" id="GO:0030659">
    <property type="term" value="C:cytoplasmic vesicle membrane"/>
    <property type="evidence" value="ECO:0007669"/>
    <property type="project" value="UniProtKB-SubCell"/>
</dbReference>
<accession>A0A0D2WSR0</accession>
<dbReference type="PANTHER" id="PTHR45999:SF4">
    <property type="entry name" value="UNC-13-4A, ISOFORM B"/>
    <property type="match status" value="1"/>
</dbReference>
<dbReference type="GO" id="GO:0055037">
    <property type="term" value="C:recycling endosome"/>
    <property type="evidence" value="ECO:0007669"/>
    <property type="project" value="UniProtKB-SubCell"/>
</dbReference>
<feature type="domain" description="MHD2" evidence="14">
    <location>
        <begin position="1257"/>
        <end position="1377"/>
    </location>
</feature>